<keyword evidence="2" id="KW-1185">Reference proteome</keyword>
<name>A0A0M3KFA9_ANISI</name>
<gene>
    <name evidence="1" type="ORF">ASIM_LOCUS19057</name>
</gene>
<organism evidence="3">
    <name type="scientific">Anisakis simplex</name>
    <name type="common">Herring worm</name>
    <dbReference type="NCBI Taxonomy" id="6269"/>
    <lineage>
        <taxon>Eukaryota</taxon>
        <taxon>Metazoa</taxon>
        <taxon>Ecdysozoa</taxon>
        <taxon>Nematoda</taxon>
        <taxon>Chromadorea</taxon>
        <taxon>Rhabditida</taxon>
        <taxon>Spirurina</taxon>
        <taxon>Ascaridomorpha</taxon>
        <taxon>Ascaridoidea</taxon>
        <taxon>Anisakidae</taxon>
        <taxon>Anisakis</taxon>
        <taxon>Anisakis simplex complex</taxon>
    </lineage>
</organism>
<dbReference type="WBParaSite" id="ASIM_0001966801-mRNA-1">
    <property type="protein sequence ID" value="ASIM_0001966801-mRNA-1"/>
    <property type="gene ID" value="ASIM_0001966801"/>
</dbReference>
<evidence type="ECO:0000313" key="2">
    <source>
        <dbReference type="Proteomes" id="UP000267096"/>
    </source>
</evidence>
<dbReference type="EMBL" id="UYRR01036536">
    <property type="protein sequence ID" value="VDK67304.1"/>
    <property type="molecule type" value="Genomic_DNA"/>
</dbReference>
<accession>A0A0M3KFA9</accession>
<evidence type="ECO:0000313" key="3">
    <source>
        <dbReference type="WBParaSite" id="ASIM_0001966801-mRNA-1"/>
    </source>
</evidence>
<protein>
    <submittedName>
        <fullName evidence="3">DUF5601 domain-containing protein</fullName>
    </submittedName>
</protein>
<dbReference type="Proteomes" id="UP000267096">
    <property type="component" value="Unassembled WGS sequence"/>
</dbReference>
<proteinExistence type="predicted"/>
<dbReference type="OrthoDB" id="10575178at2759"/>
<reference evidence="1 2" key="2">
    <citation type="submission" date="2018-11" db="EMBL/GenBank/DDBJ databases">
        <authorList>
            <consortium name="Pathogen Informatics"/>
        </authorList>
    </citation>
    <scope>NUCLEOTIDE SEQUENCE [LARGE SCALE GENOMIC DNA]</scope>
</reference>
<sequence>MFTENSKISPFILPLKMLLQIHIAELLEIPTMSKKLYGKSRIAQFVRSRHLSNKPADMTAAAMKSLQTLRNFAIISMGSKTNDDEDSLPEEQYRDFMGFLDEESYKFRRILNKQKMEKPAAKDAKKRAEMLRAVNPTLAEVGNGNNTTTTTDVVLSDGEPCSDKDEIIARGDLTELKRVRQTVFQVAKGLWQRFQISQILLDYKGDFRNSEAAKDFYLKEVARRRWPTANLARSLNGVLAQFRVSVSFFNHITQTEYLKFRLVKSSLHLPFLTHFIQCR</sequence>
<evidence type="ECO:0000313" key="1">
    <source>
        <dbReference type="EMBL" id="VDK67304.1"/>
    </source>
</evidence>
<dbReference type="AlphaFoldDB" id="A0A0M3KFA9"/>
<reference evidence="3" key="1">
    <citation type="submission" date="2017-02" db="UniProtKB">
        <authorList>
            <consortium name="WormBaseParasite"/>
        </authorList>
    </citation>
    <scope>IDENTIFICATION</scope>
</reference>